<gene>
    <name evidence="1" type="ORF">QJS10_CPB22g00646</name>
</gene>
<dbReference type="Proteomes" id="UP001180020">
    <property type="component" value="Unassembled WGS sequence"/>
</dbReference>
<sequence length="68" mass="7559">MPMTEGLVAASTNIPLNCSDKWLLSLSCDIITVNVAHNSLIPSLFDLNCRFYFFGSDNVMITIYVKSL</sequence>
<organism evidence="1 2">
    <name type="scientific">Acorus calamus</name>
    <name type="common">Sweet flag</name>
    <dbReference type="NCBI Taxonomy" id="4465"/>
    <lineage>
        <taxon>Eukaryota</taxon>
        <taxon>Viridiplantae</taxon>
        <taxon>Streptophyta</taxon>
        <taxon>Embryophyta</taxon>
        <taxon>Tracheophyta</taxon>
        <taxon>Spermatophyta</taxon>
        <taxon>Magnoliopsida</taxon>
        <taxon>Liliopsida</taxon>
        <taxon>Acoraceae</taxon>
        <taxon>Acorus</taxon>
    </lineage>
</organism>
<evidence type="ECO:0000313" key="2">
    <source>
        <dbReference type="Proteomes" id="UP001180020"/>
    </source>
</evidence>
<accession>A0AAV9C0V4</accession>
<reference evidence="1" key="1">
    <citation type="journal article" date="2023" name="Nat. Commun.">
        <title>Diploid and tetraploid genomes of Acorus and the evolution of monocots.</title>
        <authorList>
            <person name="Ma L."/>
            <person name="Liu K.W."/>
            <person name="Li Z."/>
            <person name="Hsiao Y.Y."/>
            <person name="Qi Y."/>
            <person name="Fu T."/>
            <person name="Tang G.D."/>
            <person name="Zhang D."/>
            <person name="Sun W.H."/>
            <person name="Liu D.K."/>
            <person name="Li Y."/>
            <person name="Chen G.Z."/>
            <person name="Liu X.D."/>
            <person name="Liao X.Y."/>
            <person name="Jiang Y.T."/>
            <person name="Yu X."/>
            <person name="Hao Y."/>
            <person name="Huang J."/>
            <person name="Zhao X.W."/>
            <person name="Ke S."/>
            <person name="Chen Y.Y."/>
            <person name="Wu W.L."/>
            <person name="Hsu J.L."/>
            <person name="Lin Y.F."/>
            <person name="Huang M.D."/>
            <person name="Li C.Y."/>
            <person name="Huang L."/>
            <person name="Wang Z.W."/>
            <person name="Zhao X."/>
            <person name="Zhong W.Y."/>
            <person name="Peng D.H."/>
            <person name="Ahmad S."/>
            <person name="Lan S."/>
            <person name="Zhang J.S."/>
            <person name="Tsai W.C."/>
            <person name="Van de Peer Y."/>
            <person name="Liu Z.J."/>
        </authorList>
    </citation>
    <scope>NUCLEOTIDE SEQUENCE</scope>
    <source>
        <strain evidence="1">CP</strain>
    </source>
</reference>
<proteinExistence type="predicted"/>
<comment type="caution">
    <text evidence="1">The sequence shown here is derived from an EMBL/GenBank/DDBJ whole genome shotgun (WGS) entry which is preliminary data.</text>
</comment>
<name>A0AAV9C0V4_ACOCL</name>
<reference evidence="1" key="2">
    <citation type="submission" date="2023-06" db="EMBL/GenBank/DDBJ databases">
        <authorList>
            <person name="Ma L."/>
            <person name="Liu K.-W."/>
            <person name="Li Z."/>
            <person name="Hsiao Y.-Y."/>
            <person name="Qi Y."/>
            <person name="Fu T."/>
            <person name="Tang G."/>
            <person name="Zhang D."/>
            <person name="Sun W.-H."/>
            <person name="Liu D.-K."/>
            <person name="Li Y."/>
            <person name="Chen G.-Z."/>
            <person name="Liu X.-D."/>
            <person name="Liao X.-Y."/>
            <person name="Jiang Y.-T."/>
            <person name="Yu X."/>
            <person name="Hao Y."/>
            <person name="Huang J."/>
            <person name="Zhao X.-W."/>
            <person name="Ke S."/>
            <person name="Chen Y.-Y."/>
            <person name="Wu W.-L."/>
            <person name="Hsu J.-L."/>
            <person name="Lin Y.-F."/>
            <person name="Huang M.-D."/>
            <person name="Li C.-Y."/>
            <person name="Huang L."/>
            <person name="Wang Z.-W."/>
            <person name="Zhao X."/>
            <person name="Zhong W.-Y."/>
            <person name="Peng D.-H."/>
            <person name="Ahmad S."/>
            <person name="Lan S."/>
            <person name="Zhang J.-S."/>
            <person name="Tsai W.-C."/>
            <person name="Van De Peer Y."/>
            <person name="Liu Z.-J."/>
        </authorList>
    </citation>
    <scope>NUCLEOTIDE SEQUENCE</scope>
    <source>
        <strain evidence="1">CP</strain>
        <tissue evidence="1">Leaves</tissue>
    </source>
</reference>
<dbReference type="AlphaFoldDB" id="A0AAV9C0V4"/>
<keyword evidence="2" id="KW-1185">Reference proteome</keyword>
<dbReference type="EMBL" id="JAUJYO010000022">
    <property type="protein sequence ID" value="KAK1282357.1"/>
    <property type="molecule type" value="Genomic_DNA"/>
</dbReference>
<evidence type="ECO:0000313" key="1">
    <source>
        <dbReference type="EMBL" id="KAK1282357.1"/>
    </source>
</evidence>
<protein>
    <submittedName>
        <fullName evidence="1">Uncharacterized protein</fullName>
    </submittedName>
</protein>